<reference evidence="2" key="1">
    <citation type="submission" date="2022-11" db="UniProtKB">
        <authorList>
            <consortium name="WormBaseParasite"/>
        </authorList>
    </citation>
    <scope>IDENTIFICATION</scope>
</reference>
<organism evidence="1 2">
    <name type="scientific">Romanomermis culicivorax</name>
    <name type="common">Nematode worm</name>
    <dbReference type="NCBI Taxonomy" id="13658"/>
    <lineage>
        <taxon>Eukaryota</taxon>
        <taxon>Metazoa</taxon>
        <taxon>Ecdysozoa</taxon>
        <taxon>Nematoda</taxon>
        <taxon>Enoplea</taxon>
        <taxon>Dorylaimia</taxon>
        <taxon>Mermithida</taxon>
        <taxon>Mermithoidea</taxon>
        <taxon>Mermithidae</taxon>
        <taxon>Romanomermis</taxon>
    </lineage>
</organism>
<evidence type="ECO:0000313" key="1">
    <source>
        <dbReference type="Proteomes" id="UP000887565"/>
    </source>
</evidence>
<dbReference type="Proteomes" id="UP000887565">
    <property type="component" value="Unplaced"/>
</dbReference>
<accession>A0A915IKT5</accession>
<protein>
    <submittedName>
        <fullName evidence="2">Uncharacterized protein</fullName>
    </submittedName>
</protein>
<evidence type="ECO:0000313" key="2">
    <source>
        <dbReference type="WBParaSite" id="nRc.2.0.1.t14792-RA"/>
    </source>
</evidence>
<name>A0A915IKT5_ROMCU</name>
<sequence>MVTEEHYVLNNNILSFCQQFCRCTFAATNVVFAAEISSTVEGMIFPPQKVAPWSQFQKIGFL</sequence>
<proteinExistence type="predicted"/>
<keyword evidence="1" id="KW-1185">Reference proteome</keyword>
<dbReference type="WBParaSite" id="nRc.2.0.1.t14792-RA">
    <property type="protein sequence ID" value="nRc.2.0.1.t14792-RA"/>
    <property type="gene ID" value="nRc.2.0.1.g14792"/>
</dbReference>
<dbReference type="AlphaFoldDB" id="A0A915IKT5"/>